<dbReference type="EMBL" id="JABFUD020000025">
    <property type="protein sequence ID" value="KAI5059036.1"/>
    <property type="molecule type" value="Genomic_DNA"/>
</dbReference>
<comment type="caution">
    <text evidence="1">The sequence shown here is derived from an EMBL/GenBank/DDBJ whole genome shotgun (WGS) entry which is preliminary data.</text>
</comment>
<dbReference type="Proteomes" id="UP000886520">
    <property type="component" value="Chromosome 25"/>
</dbReference>
<evidence type="ECO:0000313" key="1">
    <source>
        <dbReference type="EMBL" id="KAI5059036.1"/>
    </source>
</evidence>
<sequence>MVNGTELAEPVYESRFACTGPSTPLHESRFACTCLSTSQGTGGSAGNGDPSLSVNLYSKARMSFIVSYHLICRIPYQSGFNGRGNGVVVEVLSLQRCFALAVQSDFNGRGNGVIVEVLSLERFFALTAHVSPPPFDVDRLSSELLVSQLFAPKMVNRC</sequence>
<organism evidence="1 2">
    <name type="scientific">Adiantum capillus-veneris</name>
    <name type="common">Maidenhair fern</name>
    <dbReference type="NCBI Taxonomy" id="13818"/>
    <lineage>
        <taxon>Eukaryota</taxon>
        <taxon>Viridiplantae</taxon>
        <taxon>Streptophyta</taxon>
        <taxon>Embryophyta</taxon>
        <taxon>Tracheophyta</taxon>
        <taxon>Polypodiopsida</taxon>
        <taxon>Polypodiidae</taxon>
        <taxon>Polypodiales</taxon>
        <taxon>Pteridineae</taxon>
        <taxon>Pteridaceae</taxon>
        <taxon>Vittarioideae</taxon>
        <taxon>Adiantum</taxon>
    </lineage>
</organism>
<dbReference type="AlphaFoldDB" id="A0A9D4Z415"/>
<keyword evidence="2" id="KW-1185">Reference proteome</keyword>
<accession>A0A9D4Z415</accession>
<proteinExistence type="predicted"/>
<reference evidence="1" key="1">
    <citation type="submission" date="2021-01" db="EMBL/GenBank/DDBJ databases">
        <title>Adiantum capillus-veneris genome.</title>
        <authorList>
            <person name="Fang Y."/>
            <person name="Liao Q."/>
        </authorList>
    </citation>
    <scope>NUCLEOTIDE SEQUENCE</scope>
    <source>
        <strain evidence="1">H3</strain>
        <tissue evidence="1">Leaf</tissue>
    </source>
</reference>
<protein>
    <submittedName>
        <fullName evidence="1">Uncharacterized protein</fullName>
    </submittedName>
</protein>
<gene>
    <name evidence="1" type="ORF">GOP47_0025355</name>
</gene>
<evidence type="ECO:0000313" key="2">
    <source>
        <dbReference type="Proteomes" id="UP000886520"/>
    </source>
</evidence>
<name>A0A9D4Z415_ADICA</name>